<reference evidence="3 4" key="2">
    <citation type="submission" date="2020-03" db="EMBL/GenBank/DDBJ databases">
        <authorList>
            <person name="Ichikawa N."/>
            <person name="Kimura A."/>
            <person name="Kitahashi Y."/>
            <person name="Uohara A."/>
        </authorList>
    </citation>
    <scope>NUCLEOTIDE SEQUENCE [LARGE SCALE GENOMIC DNA]</scope>
    <source>
        <strain evidence="3 4">NBRC 107702</strain>
    </source>
</reference>
<evidence type="ECO:0000313" key="4">
    <source>
        <dbReference type="Proteomes" id="UP000502508"/>
    </source>
</evidence>
<feature type="compositionally biased region" description="Basic residues" evidence="1">
    <location>
        <begin position="300"/>
        <end position="311"/>
    </location>
</feature>
<dbReference type="KEGG" id="pfla:Pflav_060310"/>
<evidence type="ECO:0000256" key="1">
    <source>
        <dbReference type="SAM" id="MobiDB-lite"/>
    </source>
</evidence>
<dbReference type="EMBL" id="AP022870">
    <property type="protein sequence ID" value="BCB79621.1"/>
    <property type="molecule type" value="Genomic_DNA"/>
</dbReference>
<evidence type="ECO:0000256" key="2">
    <source>
        <dbReference type="SAM" id="SignalP"/>
    </source>
</evidence>
<feature type="region of interest" description="Disordered" evidence="1">
    <location>
        <begin position="271"/>
        <end position="311"/>
    </location>
</feature>
<evidence type="ECO:0000313" key="3">
    <source>
        <dbReference type="EMBL" id="BCB79621.1"/>
    </source>
</evidence>
<name>A0A6F8Y0X4_9ACTN</name>
<sequence length="311" mass="33215">MLSHFARRWLAGLGVVGALVAASAAPASAAADPFEVIAQDMLATADSFGFAYISAQPTDWEHPHQFGRTTLDMDYSGISAFAVLVQPGEGWGWACETSDKVVHCETELAESDTPWLGIQAAGLPTATPGQSGQLKFAMTSGGHTVRTTSTVTIAERVDLQTASEVTVSGAPGSLVGTPATVRNGGEATIRGAVLVMGGDYLFQYAGNFSNCQLIDTAGTRCTFDEELEPGKSYRLSAALPFQLHKDARTGANLLSTSRWWTKDDWELVSRDFPQDGEPGTGTRLRLVEDSGSARWGGRPIRTRRTTSPRSR</sequence>
<protein>
    <submittedName>
        <fullName evidence="3">Uncharacterized protein</fullName>
    </submittedName>
</protein>
<dbReference type="RefSeq" id="WP_173039639.1">
    <property type="nucleotide sequence ID" value="NZ_AP022870.1"/>
</dbReference>
<gene>
    <name evidence="3" type="ORF">Pflav_060310</name>
</gene>
<feature type="signal peptide" evidence="2">
    <location>
        <begin position="1"/>
        <end position="29"/>
    </location>
</feature>
<dbReference type="Proteomes" id="UP000502508">
    <property type="component" value="Chromosome"/>
</dbReference>
<dbReference type="AlphaFoldDB" id="A0A6F8Y0X4"/>
<organism evidence="3 4">
    <name type="scientific">Phytohabitans flavus</name>
    <dbReference type="NCBI Taxonomy" id="1076124"/>
    <lineage>
        <taxon>Bacteria</taxon>
        <taxon>Bacillati</taxon>
        <taxon>Actinomycetota</taxon>
        <taxon>Actinomycetes</taxon>
        <taxon>Micromonosporales</taxon>
        <taxon>Micromonosporaceae</taxon>
    </lineage>
</organism>
<proteinExistence type="predicted"/>
<accession>A0A6F8Y0X4</accession>
<reference evidence="3 4" key="1">
    <citation type="submission" date="2020-03" db="EMBL/GenBank/DDBJ databases">
        <title>Whole genome shotgun sequence of Phytohabitans flavus NBRC 107702.</title>
        <authorList>
            <person name="Komaki H."/>
            <person name="Tamura T."/>
        </authorList>
    </citation>
    <scope>NUCLEOTIDE SEQUENCE [LARGE SCALE GENOMIC DNA]</scope>
    <source>
        <strain evidence="3 4">NBRC 107702</strain>
    </source>
</reference>
<feature type="chain" id="PRO_5039195122" evidence="2">
    <location>
        <begin position="30"/>
        <end position="311"/>
    </location>
</feature>
<keyword evidence="2" id="KW-0732">Signal</keyword>
<keyword evidence="4" id="KW-1185">Reference proteome</keyword>